<dbReference type="EMBL" id="BMAQ01000005">
    <property type="protein sequence ID" value="GFR37458.1"/>
    <property type="molecule type" value="Genomic_DNA"/>
</dbReference>
<feature type="transmembrane region" description="Helical" evidence="1">
    <location>
        <begin position="6"/>
        <end position="30"/>
    </location>
</feature>
<comment type="caution">
    <text evidence="2">The sequence shown here is derived from an EMBL/GenBank/DDBJ whole genome shotgun (WGS) entry which is preliminary data.</text>
</comment>
<reference evidence="2" key="1">
    <citation type="submission" date="2020-08" db="EMBL/GenBank/DDBJ databases">
        <authorList>
            <person name="Uke A."/>
            <person name="Chhe C."/>
            <person name="Baramee S."/>
            <person name="Kosugi A."/>
        </authorList>
    </citation>
    <scope>NUCLEOTIDE SEQUENCE</scope>
    <source>
        <strain evidence="2">DA-C8</strain>
    </source>
</reference>
<dbReference type="Pfam" id="PF11877">
    <property type="entry name" value="DUF3397"/>
    <property type="match status" value="1"/>
</dbReference>
<dbReference type="AlphaFoldDB" id="A0A916QE79"/>
<feature type="transmembrane region" description="Helical" evidence="1">
    <location>
        <begin position="42"/>
        <end position="64"/>
    </location>
</feature>
<protein>
    <recommendedName>
        <fullName evidence="4">DUF3397 domain-containing protein</fullName>
    </recommendedName>
</protein>
<keyword evidence="3" id="KW-1185">Reference proteome</keyword>
<keyword evidence="1" id="KW-0472">Membrane</keyword>
<evidence type="ECO:0000313" key="3">
    <source>
        <dbReference type="Proteomes" id="UP000654993"/>
    </source>
</evidence>
<sequence>MQFLIQVIQSIFALATIIPFVTFIILRVVLNRLMEDKKRAKDITIDVTTALLIFSVSAMFNVIFEPGISGIWILLLAFLIAFGLAGGAQTRQQGQVDLAKTLRLIWRVGFLVLSLLYVIFFFIGIGQSMFKV</sequence>
<dbReference type="InterPro" id="IPR024515">
    <property type="entry name" value="DUF3397"/>
</dbReference>
<feature type="transmembrane region" description="Helical" evidence="1">
    <location>
        <begin position="108"/>
        <end position="130"/>
    </location>
</feature>
<feature type="transmembrane region" description="Helical" evidence="1">
    <location>
        <begin position="70"/>
        <end position="88"/>
    </location>
</feature>
<keyword evidence="1" id="KW-1133">Transmembrane helix</keyword>
<dbReference type="Proteomes" id="UP000654993">
    <property type="component" value="Unassembled WGS sequence"/>
</dbReference>
<gene>
    <name evidence="2" type="ORF">PRECH8_07540</name>
</gene>
<name>A0A916QE79_9BACL</name>
<dbReference type="RefSeq" id="WP_200965738.1">
    <property type="nucleotide sequence ID" value="NZ_BMAQ01000005.1"/>
</dbReference>
<reference evidence="2" key="2">
    <citation type="journal article" date="2021" name="Data Brief">
        <title>Draft genome sequence data of the facultative, thermophilic, xylanolytic bacterium Paenibacillus sp. strain DA-C8.</title>
        <authorList>
            <person name="Chhe C."/>
            <person name="Uke A."/>
            <person name="Baramee S."/>
            <person name="Ungkulpasvich U."/>
            <person name="Tachaapaikoon C."/>
            <person name="Pason P."/>
            <person name="Waeonukul R."/>
            <person name="Ratanakhanokchai K."/>
            <person name="Kosugi A."/>
        </authorList>
    </citation>
    <scope>NUCLEOTIDE SEQUENCE</scope>
    <source>
        <strain evidence="2">DA-C8</strain>
    </source>
</reference>
<evidence type="ECO:0000256" key="1">
    <source>
        <dbReference type="SAM" id="Phobius"/>
    </source>
</evidence>
<accession>A0A916QE79</accession>
<keyword evidence="1" id="KW-0812">Transmembrane</keyword>
<organism evidence="2 3">
    <name type="scientific">Insulibacter thermoxylanivorax</name>
    <dbReference type="NCBI Taxonomy" id="2749268"/>
    <lineage>
        <taxon>Bacteria</taxon>
        <taxon>Bacillati</taxon>
        <taxon>Bacillota</taxon>
        <taxon>Bacilli</taxon>
        <taxon>Bacillales</taxon>
        <taxon>Paenibacillaceae</taxon>
        <taxon>Insulibacter</taxon>
    </lineage>
</organism>
<proteinExistence type="predicted"/>
<evidence type="ECO:0008006" key="4">
    <source>
        <dbReference type="Google" id="ProtNLM"/>
    </source>
</evidence>
<evidence type="ECO:0000313" key="2">
    <source>
        <dbReference type="EMBL" id="GFR37458.1"/>
    </source>
</evidence>